<protein>
    <submittedName>
        <fullName evidence="3">Uncharacterized protein</fullName>
    </submittedName>
</protein>
<dbReference type="AlphaFoldDB" id="A0A915JIQ6"/>
<evidence type="ECO:0000313" key="2">
    <source>
        <dbReference type="Proteomes" id="UP000887565"/>
    </source>
</evidence>
<feature type="region of interest" description="Disordered" evidence="1">
    <location>
        <begin position="1"/>
        <end position="38"/>
    </location>
</feature>
<sequence>MPEMPEMEVDNEDRNSVSKRQSKDEEKAAKEISDKIQTTQRKTTMIALGQHKTLYECAKLTEAIYNLM</sequence>
<dbReference type="Proteomes" id="UP000887565">
    <property type="component" value="Unplaced"/>
</dbReference>
<evidence type="ECO:0000313" key="3">
    <source>
        <dbReference type="WBParaSite" id="nRc.2.0.1.t25966-RA"/>
    </source>
</evidence>
<reference evidence="3" key="1">
    <citation type="submission" date="2022-11" db="UniProtKB">
        <authorList>
            <consortium name="WormBaseParasite"/>
        </authorList>
    </citation>
    <scope>IDENTIFICATION</scope>
</reference>
<name>A0A915JIQ6_ROMCU</name>
<proteinExistence type="predicted"/>
<feature type="compositionally biased region" description="Acidic residues" evidence="1">
    <location>
        <begin position="1"/>
        <end position="11"/>
    </location>
</feature>
<feature type="compositionally biased region" description="Basic and acidic residues" evidence="1">
    <location>
        <begin position="12"/>
        <end position="34"/>
    </location>
</feature>
<keyword evidence="2" id="KW-1185">Reference proteome</keyword>
<evidence type="ECO:0000256" key="1">
    <source>
        <dbReference type="SAM" id="MobiDB-lite"/>
    </source>
</evidence>
<organism evidence="2 3">
    <name type="scientific">Romanomermis culicivorax</name>
    <name type="common">Nematode worm</name>
    <dbReference type="NCBI Taxonomy" id="13658"/>
    <lineage>
        <taxon>Eukaryota</taxon>
        <taxon>Metazoa</taxon>
        <taxon>Ecdysozoa</taxon>
        <taxon>Nematoda</taxon>
        <taxon>Enoplea</taxon>
        <taxon>Dorylaimia</taxon>
        <taxon>Mermithida</taxon>
        <taxon>Mermithoidea</taxon>
        <taxon>Mermithidae</taxon>
        <taxon>Romanomermis</taxon>
    </lineage>
</organism>
<accession>A0A915JIQ6</accession>
<dbReference type="WBParaSite" id="nRc.2.0.1.t25966-RA">
    <property type="protein sequence ID" value="nRc.2.0.1.t25966-RA"/>
    <property type="gene ID" value="nRc.2.0.1.g25966"/>
</dbReference>